<evidence type="ECO:0000256" key="5">
    <source>
        <dbReference type="ARBA" id="ARBA00022598"/>
    </source>
</evidence>
<dbReference type="InterPro" id="IPR014729">
    <property type="entry name" value="Rossmann-like_a/b/a_fold"/>
</dbReference>
<dbReference type="HAMAP" id="MF_00098">
    <property type="entry name" value="Met_tRNA_synth_type1"/>
    <property type="match status" value="1"/>
</dbReference>
<evidence type="ECO:0000313" key="14">
    <source>
        <dbReference type="EMBL" id="MEI5909353.1"/>
    </source>
</evidence>
<dbReference type="EMBL" id="JBBAXC010000024">
    <property type="protein sequence ID" value="MEI5909353.1"/>
    <property type="molecule type" value="Genomic_DNA"/>
</dbReference>
<feature type="binding site" evidence="11">
    <location>
        <position position="141"/>
    </location>
    <ligand>
        <name>Zn(2+)</name>
        <dbReference type="ChEBI" id="CHEBI:29105"/>
    </ligand>
</feature>
<keyword evidence="9 11" id="KW-0030">Aminoacyl-tRNA synthetase</keyword>
<comment type="subcellular location">
    <subcellularLocation>
        <location evidence="2 11">Cytoplasm</location>
    </subcellularLocation>
</comment>
<evidence type="ECO:0000256" key="7">
    <source>
        <dbReference type="ARBA" id="ARBA00022840"/>
    </source>
</evidence>
<comment type="similarity">
    <text evidence="3 11">Belongs to the class-I aminoacyl-tRNA synthetase family. MetG type 1 subfamily.</text>
</comment>
<dbReference type="SUPFAM" id="SSF57770">
    <property type="entry name" value="Methionyl-tRNA synthetase (MetRS), Zn-domain"/>
    <property type="match status" value="1"/>
</dbReference>
<dbReference type="RefSeq" id="WP_336588797.1">
    <property type="nucleotide sequence ID" value="NZ_JBBAXC010000024.1"/>
</dbReference>
<evidence type="ECO:0000256" key="6">
    <source>
        <dbReference type="ARBA" id="ARBA00022741"/>
    </source>
</evidence>
<keyword evidence="6 11" id="KW-0547">Nucleotide-binding</keyword>
<feature type="binding site" evidence="11">
    <location>
        <position position="330"/>
    </location>
    <ligand>
        <name>ATP</name>
        <dbReference type="ChEBI" id="CHEBI:30616"/>
    </ligand>
</feature>
<dbReference type="InterPro" id="IPR041872">
    <property type="entry name" value="Anticodon_Met"/>
</dbReference>
<feature type="binding site" evidence="11">
    <location>
        <position position="156"/>
    </location>
    <ligand>
        <name>Zn(2+)</name>
        <dbReference type="ChEBI" id="CHEBI:29105"/>
    </ligand>
</feature>
<gene>
    <name evidence="11 14" type="primary">metG</name>
    <name evidence="14" type="ORF">WAK64_20145</name>
</gene>
<dbReference type="InterPro" id="IPR015413">
    <property type="entry name" value="Methionyl/Leucyl_tRNA_Synth"/>
</dbReference>
<comment type="catalytic activity">
    <reaction evidence="10 11">
        <text>tRNA(Met) + L-methionine + ATP = L-methionyl-tRNA(Met) + AMP + diphosphate</text>
        <dbReference type="Rhea" id="RHEA:13481"/>
        <dbReference type="Rhea" id="RHEA-COMP:9667"/>
        <dbReference type="Rhea" id="RHEA-COMP:9698"/>
        <dbReference type="ChEBI" id="CHEBI:30616"/>
        <dbReference type="ChEBI" id="CHEBI:33019"/>
        <dbReference type="ChEBI" id="CHEBI:57844"/>
        <dbReference type="ChEBI" id="CHEBI:78442"/>
        <dbReference type="ChEBI" id="CHEBI:78530"/>
        <dbReference type="ChEBI" id="CHEBI:456215"/>
        <dbReference type="EC" id="6.1.1.10"/>
    </reaction>
</comment>
<keyword evidence="11" id="KW-0862">Zinc</keyword>
<dbReference type="EC" id="6.1.1.10" evidence="11"/>
<dbReference type="InterPro" id="IPR033911">
    <property type="entry name" value="MetRS_core"/>
</dbReference>
<evidence type="ECO:0000256" key="1">
    <source>
        <dbReference type="ARBA" id="ARBA00003314"/>
    </source>
</evidence>
<dbReference type="CDD" id="cd00814">
    <property type="entry name" value="MetRS_core"/>
    <property type="match status" value="1"/>
</dbReference>
<feature type="domain" description="Methionyl-tRNA synthetase anticodon-binding" evidence="13">
    <location>
        <begin position="421"/>
        <end position="509"/>
    </location>
</feature>
<evidence type="ECO:0000259" key="12">
    <source>
        <dbReference type="Pfam" id="PF09334"/>
    </source>
</evidence>
<feature type="short sequence motif" description="'KMSKS' region" evidence="11">
    <location>
        <begin position="327"/>
        <end position="331"/>
    </location>
</feature>
<reference evidence="14 15" key="1">
    <citation type="journal article" date="2018" name="J. Microbiol.">
        <title>Bacillus spongiae sp. nov., isolated from sponge of Jeju Island.</title>
        <authorList>
            <person name="Lee G.E."/>
            <person name="Im W.T."/>
            <person name="Park J.S."/>
        </authorList>
    </citation>
    <scope>NUCLEOTIDE SEQUENCE [LARGE SCALE GENOMIC DNA]</scope>
    <source>
        <strain evidence="14 15">135PIL107-10</strain>
    </source>
</reference>
<evidence type="ECO:0000256" key="8">
    <source>
        <dbReference type="ARBA" id="ARBA00022917"/>
    </source>
</evidence>
<dbReference type="InterPro" id="IPR009080">
    <property type="entry name" value="tRNAsynth_Ia_anticodon-bd"/>
</dbReference>
<dbReference type="PANTHER" id="PTHR45765">
    <property type="entry name" value="METHIONINE--TRNA LIGASE"/>
    <property type="match status" value="1"/>
</dbReference>
<feature type="binding site" evidence="11">
    <location>
        <position position="153"/>
    </location>
    <ligand>
        <name>Zn(2+)</name>
        <dbReference type="ChEBI" id="CHEBI:29105"/>
    </ligand>
</feature>
<dbReference type="NCBIfam" id="TIGR00398">
    <property type="entry name" value="metG"/>
    <property type="match status" value="1"/>
</dbReference>
<keyword evidence="15" id="KW-1185">Reference proteome</keyword>
<evidence type="ECO:0000256" key="2">
    <source>
        <dbReference type="ARBA" id="ARBA00004496"/>
    </source>
</evidence>
<comment type="function">
    <text evidence="1 11">Is required not only for elongation of protein synthesis but also for the initiation of all mRNA translation through initiator tRNA(fMet) aminoacylation.</text>
</comment>
<accession>A0ABU8HJU1</accession>
<dbReference type="InterPro" id="IPR023458">
    <property type="entry name" value="Met-tRNA_ligase_1"/>
</dbReference>
<evidence type="ECO:0000256" key="10">
    <source>
        <dbReference type="ARBA" id="ARBA00047364"/>
    </source>
</evidence>
<feature type="binding site" evidence="11">
    <location>
        <position position="144"/>
    </location>
    <ligand>
        <name>Zn(2+)</name>
        <dbReference type="ChEBI" id="CHEBI:29105"/>
    </ligand>
</feature>
<organism evidence="14 15">
    <name type="scientific">Bacillus spongiae</name>
    <dbReference type="NCBI Taxonomy" id="2683610"/>
    <lineage>
        <taxon>Bacteria</taxon>
        <taxon>Bacillati</taxon>
        <taxon>Bacillota</taxon>
        <taxon>Bacilli</taxon>
        <taxon>Bacillales</taxon>
        <taxon>Bacillaceae</taxon>
        <taxon>Bacillus</taxon>
    </lineage>
</organism>
<evidence type="ECO:0000259" key="13">
    <source>
        <dbReference type="Pfam" id="PF19303"/>
    </source>
</evidence>
<dbReference type="Pfam" id="PF09334">
    <property type="entry name" value="tRNA-synt_1g"/>
    <property type="match status" value="1"/>
</dbReference>
<dbReference type="PRINTS" id="PR01041">
    <property type="entry name" value="TRNASYNTHMET"/>
</dbReference>
<protein>
    <recommendedName>
        <fullName evidence="11">Methionine--tRNA ligase</fullName>
        <ecNumber evidence="11">6.1.1.10</ecNumber>
    </recommendedName>
    <alternativeName>
        <fullName evidence="11">Methionyl-tRNA synthetase</fullName>
        <shortName evidence="11">MetRS</shortName>
    </alternativeName>
</protein>
<dbReference type="Proteomes" id="UP001312865">
    <property type="component" value="Unassembled WGS sequence"/>
</dbReference>
<dbReference type="SUPFAM" id="SSF47323">
    <property type="entry name" value="Anticodon-binding domain of a subclass of class I aminoacyl-tRNA synthetases"/>
    <property type="match status" value="1"/>
</dbReference>
<dbReference type="GO" id="GO:0004825">
    <property type="term" value="F:methionine-tRNA ligase activity"/>
    <property type="evidence" value="ECO:0007669"/>
    <property type="project" value="UniProtKB-EC"/>
</dbReference>
<comment type="subunit">
    <text evidence="11">Monomer.</text>
</comment>
<evidence type="ECO:0000313" key="15">
    <source>
        <dbReference type="Proteomes" id="UP001312865"/>
    </source>
</evidence>
<evidence type="ECO:0000256" key="11">
    <source>
        <dbReference type="HAMAP-Rule" id="MF_00098"/>
    </source>
</evidence>
<evidence type="ECO:0000256" key="9">
    <source>
        <dbReference type="ARBA" id="ARBA00023146"/>
    </source>
</evidence>
<comment type="cofactor">
    <cofactor evidence="11">
        <name>Zn(2+)</name>
        <dbReference type="ChEBI" id="CHEBI:29105"/>
    </cofactor>
    <text evidence="11">Binds 1 zinc ion per subunit.</text>
</comment>
<feature type="short sequence motif" description="'HIGH' region" evidence="11">
    <location>
        <begin position="10"/>
        <end position="20"/>
    </location>
</feature>
<name>A0ABU8HJU1_9BACI</name>
<dbReference type="InterPro" id="IPR001412">
    <property type="entry name" value="aa-tRNA-synth_I_CS"/>
</dbReference>
<proteinExistence type="inferred from homology"/>
<keyword evidence="7 11" id="KW-0067">ATP-binding</keyword>
<dbReference type="SUPFAM" id="SSF52374">
    <property type="entry name" value="Nucleotidylyl transferase"/>
    <property type="match status" value="1"/>
</dbReference>
<sequence>MTIFIGGAWPYANGSLHVGHIASLLPGDIIARYYRQKGERVLYVSGSDCHGTPIVISAQKEGVEPKEIATRYHEEFVQCFQRLGFSYDLYTRTDEERHHHEVQRIFLTLLEKGYLYVKDEQQTYCPSCAKFLPDRYVEGVCPVCDEPARGDQCDACSTILDPADLEQKRCKLCGTEPVLKNTEQYYFSLSSFQDKIEKLLEREKHHWRSNAVQLTRRYLEEGLVDRAVTRDLEWGIPVPVEGFLDKKIYVWIEAVSGYLSASKQWSERVGEDWRPFWEQTISSYYIHGKDNIPFHTVIWPALLLGLEGLQLPTHIVSSEYVTIEKKKISTSRNWAIWVPDLLNTYHPDSIRYFLTSNAPDKGDADFSWREFIYSHNSELLGAFGNFVNRTLKFIEKSFNGELPPVLLEETFPSRTKKVYEEAGKRIEKGETKQALDRIFQYVREGNKYFDEKKPWQTFKEDKEICIQILATCVQWIRNLANLLAPFLPDSCETLRQQLGIEEDWNWSYTTINKICINHVQPLFERIDVNQITKEQQKLGAE</sequence>
<keyword evidence="8 11" id="KW-0648">Protein biosynthesis</keyword>
<dbReference type="Gene3D" id="1.10.730.10">
    <property type="entry name" value="Isoleucyl-tRNA Synthetase, Domain 1"/>
    <property type="match status" value="1"/>
</dbReference>
<evidence type="ECO:0000256" key="3">
    <source>
        <dbReference type="ARBA" id="ARBA00008258"/>
    </source>
</evidence>
<dbReference type="Pfam" id="PF19303">
    <property type="entry name" value="Anticodon_3"/>
    <property type="match status" value="1"/>
</dbReference>
<keyword evidence="5 11" id="KW-0436">Ligase</keyword>
<evidence type="ECO:0000256" key="4">
    <source>
        <dbReference type="ARBA" id="ARBA00022490"/>
    </source>
</evidence>
<dbReference type="PANTHER" id="PTHR45765:SF1">
    <property type="entry name" value="METHIONINE--TRNA LIGASE, CYTOPLASMIC"/>
    <property type="match status" value="1"/>
</dbReference>
<dbReference type="InterPro" id="IPR014758">
    <property type="entry name" value="Met-tRNA_synth"/>
</dbReference>
<feature type="domain" description="Methionyl/Leucyl tRNA synthetase" evidence="12">
    <location>
        <begin position="4"/>
        <end position="391"/>
    </location>
</feature>
<dbReference type="Gene3D" id="2.20.28.20">
    <property type="entry name" value="Methionyl-tRNA synthetase, Zn-domain"/>
    <property type="match status" value="1"/>
</dbReference>
<keyword evidence="4 11" id="KW-0963">Cytoplasm</keyword>
<dbReference type="InterPro" id="IPR029038">
    <property type="entry name" value="MetRS_Zn"/>
</dbReference>
<dbReference type="Gene3D" id="3.40.50.620">
    <property type="entry name" value="HUPs"/>
    <property type="match status" value="1"/>
</dbReference>
<dbReference type="CDD" id="cd07957">
    <property type="entry name" value="Anticodon_Ia_Met"/>
    <property type="match status" value="1"/>
</dbReference>
<dbReference type="PROSITE" id="PS00178">
    <property type="entry name" value="AA_TRNA_LIGASE_I"/>
    <property type="match status" value="1"/>
</dbReference>
<keyword evidence="11" id="KW-0479">Metal-binding</keyword>
<comment type="caution">
    <text evidence="14">The sequence shown here is derived from an EMBL/GenBank/DDBJ whole genome shotgun (WGS) entry which is preliminary data.</text>
</comment>